<evidence type="ECO:0000256" key="1">
    <source>
        <dbReference type="SAM" id="MobiDB-lite"/>
    </source>
</evidence>
<dbReference type="InterPro" id="IPR010982">
    <property type="entry name" value="Lambda_DNA-bd_dom_sf"/>
</dbReference>
<proteinExistence type="predicted"/>
<dbReference type="GO" id="GO:0003677">
    <property type="term" value="F:DNA binding"/>
    <property type="evidence" value="ECO:0007669"/>
    <property type="project" value="InterPro"/>
</dbReference>
<dbReference type="AlphaFoldDB" id="A0A075HZI7"/>
<sequence length="161" mass="18261">MGICELCGSDRVGVHRTRASGASVEACSRCIDRLGLEPPTRTAPSKQPSQPRPRRNKQNDIMAKGEKELASDFHQRIREARKEKGWDQREFARRMNERLNIVQRTENGNRPTDALIKKIEKVLSIDLFVEVEPTNTRSVSPSGSRGMTIGDVYDDLLSRRE</sequence>
<dbReference type="SUPFAM" id="SSF47413">
    <property type="entry name" value="lambda repressor-like DNA-binding domains"/>
    <property type="match status" value="1"/>
</dbReference>
<feature type="domain" description="HTH cro/C1-type" evidence="2">
    <location>
        <begin position="77"/>
        <end position="128"/>
    </location>
</feature>
<dbReference type="EMBL" id="KF901181">
    <property type="protein sequence ID" value="AIF21069.1"/>
    <property type="molecule type" value="Genomic_DNA"/>
</dbReference>
<feature type="region of interest" description="Disordered" evidence="1">
    <location>
        <begin position="36"/>
        <end position="70"/>
    </location>
</feature>
<reference evidence="3" key="1">
    <citation type="journal article" date="2014" name="Genome Biol. Evol.">
        <title>Pangenome evidence for extensive interdomain horizontal transfer affecting lineage core and shell genes in uncultured planktonic thaumarchaeota and euryarchaeota.</title>
        <authorList>
            <person name="Deschamps P."/>
            <person name="Zivanovic Y."/>
            <person name="Moreira D."/>
            <person name="Rodriguez-Valera F."/>
            <person name="Lopez-Garcia P."/>
        </authorList>
    </citation>
    <scope>NUCLEOTIDE SEQUENCE</scope>
</reference>
<organism evidence="3">
    <name type="scientific">uncultured marine group II/III euryarchaeote KM3_98_B01</name>
    <dbReference type="NCBI Taxonomy" id="1456546"/>
    <lineage>
        <taxon>Archaea</taxon>
        <taxon>Methanobacteriati</taxon>
        <taxon>Methanobacteriota</taxon>
        <taxon>environmental samples</taxon>
    </lineage>
</organism>
<evidence type="ECO:0000259" key="2">
    <source>
        <dbReference type="PROSITE" id="PS50943"/>
    </source>
</evidence>
<dbReference type="Gene3D" id="1.10.260.40">
    <property type="entry name" value="lambda repressor-like DNA-binding domains"/>
    <property type="match status" value="1"/>
</dbReference>
<protein>
    <submittedName>
        <fullName evidence="3">Putative transcription factor, homolog of eukaryotic MBF1</fullName>
    </submittedName>
</protein>
<dbReference type="PROSITE" id="PS50943">
    <property type="entry name" value="HTH_CROC1"/>
    <property type="match status" value="1"/>
</dbReference>
<accession>A0A075HZI7</accession>
<dbReference type="SMART" id="SM00530">
    <property type="entry name" value="HTH_XRE"/>
    <property type="match status" value="1"/>
</dbReference>
<name>A0A075HZI7_9EURY</name>
<dbReference type="Pfam" id="PF01381">
    <property type="entry name" value="HTH_3"/>
    <property type="match status" value="1"/>
</dbReference>
<dbReference type="InterPro" id="IPR001387">
    <property type="entry name" value="Cro/C1-type_HTH"/>
</dbReference>
<dbReference type="CDD" id="cd00093">
    <property type="entry name" value="HTH_XRE"/>
    <property type="match status" value="1"/>
</dbReference>
<evidence type="ECO:0000313" key="3">
    <source>
        <dbReference type="EMBL" id="AIF21069.1"/>
    </source>
</evidence>